<organism evidence="5 6">
    <name type="scientific">Taxus chinensis</name>
    <name type="common">Chinese yew</name>
    <name type="synonym">Taxus wallichiana var. chinensis</name>
    <dbReference type="NCBI Taxonomy" id="29808"/>
    <lineage>
        <taxon>Eukaryota</taxon>
        <taxon>Viridiplantae</taxon>
        <taxon>Streptophyta</taxon>
        <taxon>Embryophyta</taxon>
        <taxon>Tracheophyta</taxon>
        <taxon>Spermatophyta</taxon>
        <taxon>Pinopsida</taxon>
        <taxon>Pinidae</taxon>
        <taxon>Conifers II</taxon>
        <taxon>Cupressales</taxon>
        <taxon>Taxaceae</taxon>
        <taxon>Taxus</taxon>
    </lineage>
</organism>
<dbReference type="PANTHER" id="PTHR12770">
    <property type="entry name" value="RUS1 FAMILY PROTEIN C16ORF58"/>
    <property type="match status" value="1"/>
</dbReference>
<dbReference type="Pfam" id="PF24160">
    <property type="entry name" value="UVB_sens_C"/>
    <property type="match status" value="1"/>
</dbReference>
<evidence type="ECO:0000259" key="4">
    <source>
        <dbReference type="Pfam" id="PF24160"/>
    </source>
</evidence>
<feature type="domain" description="Root UVB sensitive protein C-terminal" evidence="4">
    <location>
        <begin position="556"/>
        <end position="665"/>
    </location>
</feature>
<dbReference type="GO" id="GO:0009941">
    <property type="term" value="C:chloroplast envelope"/>
    <property type="evidence" value="ECO:0007669"/>
    <property type="project" value="TreeGrafter"/>
</dbReference>
<accession>A0AA38LHJ2</accession>
<comment type="caution">
    <text evidence="5">The sequence shown here is derived from an EMBL/GenBank/DDBJ whole genome shotgun (WGS) entry which is preliminary data.</text>
</comment>
<evidence type="ECO:0000256" key="2">
    <source>
        <dbReference type="SAM" id="MobiDB-lite"/>
    </source>
</evidence>
<name>A0AA38LHJ2_TAXCH</name>
<proteinExistence type="inferred from homology"/>
<dbReference type="InterPro" id="IPR006968">
    <property type="entry name" value="RUS_fam"/>
</dbReference>
<feature type="region of interest" description="Disordered" evidence="2">
    <location>
        <begin position="240"/>
        <end position="259"/>
    </location>
</feature>
<protein>
    <recommendedName>
        <fullName evidence="7">Protein root UVB sensitive 1, chloroplastic</fullName>
    </recommendedName>
</protein>
<feature type="domain" description="Protein root UVB sensitive/RUS" evidence="3">
    <location>
        <begin position="274"/>
        <end position="505"/>
    </location>
</feature>
<dbReference type="Pfam" id="PF04884">
    <property type="entry name" value="UVB_sens_prot"/>
    <property type="match status" value="1"/>
</dbReference>
<comment type="similarity">
    <text evidence="1">Belongs to the RUS1 family.</text>
</comment>
<dbReference type="InterPro" id="IPR055412">
    <property type="entry name" value="UVB_sens_C"/>
</dbReference>
<evidence type="ECO:0000313" key="5">
    <source>
        <dbReference type="EMBL" id="KAH9321142.1"/>
    </source>
</evidence>
<gene>
    <name evidence="5" type="ORF">KI387_015781</name>
</gene>
<reference evidence="5 6" key="1">
    <citation type="journal article" date="2021" name="Nat. Plants">
        <title>The Taxus genome provides insights into paclitaxel biosynthesis.</title>
        <authorList>
            <person name="Xiong X."/>
            <person name="Gou J."/>
            <person name="Liao Q."/>
            <person name="Li Y."/>
            <person name="Zhou Q."/>
            <person name="Bi G."/>
            <person name="Li C."/>
            <person name="Du R."/>
            <person name="Wang X."/>
            <person name="Sun T."/>
            <person name="Guo L."/>
            <person name="Liang H."/>
            <person name="Lu P."/>
            <person name="Wu Y."/>
            <person name="Zhang Z."/>
            <person name="Ro D.K."/>
            <person name="Shang Y."/>
            <person name="Huang S."/>
            <person name="Yan J."/>
        </authorList>
    </citation>
    <scope>NUCLEOTIDE SEQUENCE [LARGE SCALE GENOMIC DNA]</scope>
    <source>
        <strain evidence="5">Ta-2019</strain>
    </source>
</reference>
<dbReference type="PANTHER" id="PTHR12770:SF22">
    <property type="entry name" value="PROTEIN ROOT UVB SENSITIVE 1, CHLOROPLASTIC"/>
    <property type="match status" value="1"/>
</dbReference>
<feature type="compositionally biased region" description="Basic and acidic residues" evidence="2">
    <location>
        <begin position="244"/>
        <end position="258"/>
    </location>
</feature>
<dbReference type="InterPro" id="IPR054549">
    <property type="entry name" value="UVB_sens_RUS_dom"/>
</dbReference>
<dbReference type="EMBL" id="JAHRHJ020000003">
    <property type="protein sequence ID" value="KAH9321142.1"/>
    <property type="molecule type" value="Genomic_DNA"/>
</dbReference>
<evidence type="ECO:0000259" key="3">
    <source>
        <dbReference type="Pfam" id="PF04884"/>
    </source>
</evidence>
<dbReference type="AlphaFoldDB" id="A0AA38LHJ2"/>
<dbReference type="Proteomes" id="UP000824469">
    <property type="component" value="Unassembled WGS sequence"/>
</dbReference>
<evidence type="ECO:0008006" key="7">
    <source>
        <dbReference type="Google" id="ProtNLM"/>
    </source>
</evidence>
<dbReference type="GO" id="GO:0032502">
    <property type="term" value="P:developmental process"/>
    <property type="evidence" value="ECO:0007669"/>
    <property type="project" value="TreeGrafter"/>
</dbReference>
<dbReference type="OMA" id="MGCTCTS"/>
<sequence>INFHYYIVMATCIIKFNDFSVARVGRTNLSSVVSNGGFPGLRAKKFHLPAQSYRNPRFNFCSNGGIIQHVSLYKRKHVDQTCRRLRHFSMACDGGGGDNGGSCGGNNGGNGRENDDNNEYDDISFSFWKASLTGLIICWQVLAIAKDKTKMPLVRHLILMSVAVGYIWQWQSFSAVAKTAATESPSIPLNSNSENAENETAEAGDVSDFVWEVKGGKWRRILLNYLKDEFVVEGRIAGQNETSEPSRGKEFSKTDTGIRNKGSQSVLSSSIGWCKDFVLRLMLPEGYPGSVTGDYMEYSLWRMGQGIASQMNGVLTTQALLYAVGLGKGAIPTAAAVNWVLKDGIGYLSKILLSKYGRHFDVNPKGWRLFADILENTACGMELLTPVFPHFFFYLGAVSGAGRSAAGLIQAATRSCFYAGFAAHRNFAEVIAKGEAQGMVSKSLGIMFGIALSNYAGSSGPLLTASFVIVTGIHMFCNLKSYQAVQLRTLNPYRASLIFSEYLRSGSIPSVKEVNDEEPIFTRVPFFDTQLKSSLFQLSSQVLPPETKKAAEEIDAKLQLGCKFNDVIHSKEEADALFDLYQNEKYLLAENAGKFDVMLKSGASPQDMLRAMFQVCHLYWLERHLGIKSRNIINDCKPGGKLMRSLEYMEREFDSFQQNATIVGWLPDGLVARPLPFRLHVDDILPGR</sequence>
<keyword evidence="6" id="KW-1185">Reference proteome</keyword>
<evidence type="ECO:0000313" key="6">
    <source>
        <dbReference type="Proteomes" id="UP000824469"/>
    </source>
</evidence>
<feature type="non-terminal residue" evidence="5">
    <location>
        <position position="1"/>
    </location>
</feature>
<evidence type="ECO:0000256" key="1">
    <source>
        <dbReference type="ARBA" id="ARBA00007558"/>
    </source>
</evidence>
<dbReference type="GO" id="GO:0010224">
    <property type="term" value="P:response to UV-B"/>
    <property type="evidence" value="ECO:0007669"/>
    <property type="project" value="TreeGrafter"/>
</dbReference>